<evidence type="ECO:0008006" key="4">
    <source>
        <dbReference type="Google" id="ProtNLM"/>
    </source>
</evidence>
<dbReference type="RefSeq" id="WP_296942210.1">
    <property type="nucleotide sequence ID" value="NZ_LT599032.1"/>
</dbReference>
<evidence type="ECO:0000256" key="1">
    <source>
        <dbReference type="SAM" id="Phobius"/>
    </source>
</evidence>
<gene>
    <name evidence="3" type="ORF">KL86DYS1_30391</name>
</gene>
<organism evidence="3">
    <name type="scientific">uncultured Dysgonomonas sp</name>
    <dbReference type="NCBI Taxonomy" id="206096"/>
    <lineage>
        <taxon>Bacteria</taxon>
        <taxon>Pseudomonadati</taxon>
        <taxon>Bacteroidota</taxon>
        <taxon>Bacteroidia</taxon>
        <taxon>Bacteroidales</taxon>
        <taxon>Dysgonomonadaceae</taxon>
        <taxon>Dysgonomonas</taxon>
        <taxon>environmental samples</taxon>
    </lineage>
</organism>
<protein>
    <recommendedName>
        <fullName evidence="4">DUF3999 domain-containing protein</fullName>
    </recommendedName>
</protein>
<evidence type="ECO:0000313" key="3">
    <source>
        <dbReference type="EMBL" id="SBW02738.1"/>
    </source>
</evidence>
<keyword evidence="1" id="KW-0472">Membrane</keyword>
<feature type="signal peptide" evidence="2">
    <location>
        <begin position="1"/>
        <end position="19"/>
    </location>
</feature>
<evidence type="ECO:0000256" key="2">
    <source>
        <dbReference type="SAM" id="SignalP"/>
    </source>
</evidence>
<dbReference type="EMBL" id="FLUM01000003">
    <property type="protein sequence ID" value="SBW02738.1"/>
    <property type="molecule type" value="Genomic_DNA"/>
</dbReference>
<reference evidence="3" key="1">
    <citation type="submission" date="2016-04" db="EMBL/GenBank/DDBJ databases">
        <authorList>
            <person name="Evans L.H."/>
            <person name="Alamgir A."/>
            <person name="Owens N."/>
            <person name="Weber N.D."/>
            <person name="Virtaneva K."/>
            <person name="Barbian K."/>
            <person name="Babar A."/>
            <person name="Rosenke K."/>
        </authorList>
    </citation>
    <scope>NUCLEOTIDE SEQUENCE</scope>
    <source>
        <strain evidence="3">86-1</strain>
    </source>
</reference>
<keyword evidence="2" id="KW-0732">Signal</keyword>
<sequence>MKLYLFIILSLLLSPGIFAQSVWTEEIQPVEVSGYYNIQLGQGIIAKSLDSDLSDLKILDSKNNEVPYFLRSVNPIREISRFENYNLKQNQVKDSLNIVTIDNQEKEDINRFYIIIRKADVSKYASLRGSNDQKQWYIVRQKTSISGFGDADEVLILDFPKGNYRYYEITLENNQNSPLEVLKVGKIKNSNIYAQFTELQLGHFLQKESISDKRTYITFPDSQETYRISKLEIGINNKAYYFRHAVMSDSISHSRVTFDLSSKGNNTFFINSFLFSRNTSIAIENHNNPPLKVDSVKAYGLNRYVCAYLEEGQSYIIRVGSKDKTPPKYDIEYFQNDIPADLPVIKTNNLQSIVAKNAEQAREFSWIEKPVFLWGVIVIIGLFLLFICVKMIKEMKKK</sequence>
<feature type="chain" id="PRO_5012081013" description="DUF3999 domain-containing protein" evidence="2">
    <location>
        <begin position="20"/>
        <end position="398"/>
    </location>
</feature>
<name>A0A212JTQ9_9BACT</name>
<keyword evidence="1" id="KW-0812">Transmembrane</keyword>
<proteinExistence type="predicted"/>
<accession>A0A212JTQ9</accession>
<feature type="transmembrane region" description="Helical" evidence="1">
    <location>
        <begin position="371"/>
        <end position="392"/>
    </location>
</feature>
<keyword evidence="1" id="KW-1133">Transmembrane helix</keyword>
<dbReference type="AlphaFoldDB" id="A0A212JTQ9"/>